<keyword evidence="5" id="KW-0732">Signal</keyword>
<evidence type="ECO:0000256" key="1">
    <source>
        <dbReference type="ARBA" id="ARBA00007447"/>
    </source>
</evidence>
<keyword evidence="4" id="KW-0378">Hydrolase</keyword>
<dbReference type="InterPro" id="IPR001969">
    <property type="entry name" value="Aspartic_peptidase_AS"/>
</dbReference>
<dbReference type="SUPFAM" id="SSF50630">
    <property type="entry name" value="Acid proteases"/>
    <property type="match status" value="1"/>
</dbReference>
<dbReference type="Gene3D" id="2.40.70.10">
    <property type="entry name" value="Acid Proteases"/>
    <property type="match status" value="2"/>
</dbReference>
<dbReference type="PANTHER" id="PTHR47966:SF51">
    <property type="entry name" value="BETA-SITE APP-CLEAVING ENZYME, ISOFORM A-RELATED"/>
    <property type="match status" value="1"/>
</dbReference>
<feature type="signal peptide" evidence="5">
    <location>
        <begin position="1"/>
        <end position="21"/>
    </location>
</feature>
<gene>
    <name evidence="7" type="ORF">POSPLADRAFT_1043244</name>
</gene>
<comment type="similarity">
    <text evidence="1 4">Belongs to the peptidase A1 family.</text>
</comment>
<keyword evidence="4" id="KW-0645">Protease</keyword>
<evidence type="ECO:0000256" key="4">
    <source>
        <dbReference type="RuleBase" id="RU000454"/>
    </source>
</evidence>
<dbReference type="EMBL" id="KZ110591">
    <property type="protein sequence ID" value="OSX68097.1"/>
    <property type="molecule type" value="Genomic_DNA"/>
</dbReference>
<evidence type="ECO:0000313" key="7">
    <source>
        <dbReference type="EMBL" id="OSX68097.1"/>
    </source>
</evidence>
<feature type="chain" id="PRO_5013049866" description="Peptidase A1 domain-containing protein" evidence="5">
    <location>
        <begin position="22"/>
        <end position="396"/>
    </location>
</feature>
<evidence type="ECO:0000259" key="6">
    <source>
        <dbReference type="PROSITE" id="PS51767"/>
    </source>
</evidence>
<dbReference type="CDD" id="cd05471">
    <property type="entry name" value="pepsin_like"/>
    <property type="match status" value="1"/>
</dbReference>
<dbReference type="Proteomes" id="UP000194127">
    <property type="component" value="Unassembled WGS sequence"/>
</dbReference>
<name>A0A1X6NHJ8_9APHY</name>
<dbReference type="Pfam" id="PF00026">
    <property type="entry name" value="Asp"/>
    <property type="match status" value="1"/>
</dbReference>
<dbReference type="InterPro" id="IPR001461">
    <property type="entry name" value="Aspartic_peptidase_A1"/>
</dbReference>
<dbReference type="OrthoDB" id="771136at2759"/>
<evidence type="ECO:0000256" key="2">
    <source>
        <dbReference type="ARBA" id="ARBA00022750"/>
    </source>
</evidence>
<feature type="domain" description="Peptidase A1" evidence="6">
    <location>
        <begin position="66"/>
        <end position="388"/>
    </location>
</feature>
<dbReference type="GO" id="GO:0006508">
    <property type="term" value="P:proteolysis"/>
    <property type="evidence" value="ECO:0007669"/>
    <property type="project" value="UniProtKB-KW"/>
</dbReference>
<dbReference type="AlphaFoldDB" id="A0A1X6NHJ8"/>
<dbReference type="PRINTS" id="PR00792">
    <property type="entry name" value="PEPSIN"/>
</dbReference>
<dbReference type="PROSITE" id="PS51767">
    <property type="entry name" value="PEPTIDASE_A1"/>
    <property type="match status" value="1"/>
</dbReference>
<dbReference type="PROSITE" id="PS00141">
    <property type="entry name" value="ASP_PROTEASE"/>
    <property type="match status" value="1"/>
</dbReference>
<feature type="active site" evidence="3">
    <location>
        <position position="84"/>
    </location>
</feature>
<dbReference type="GO" id="GO:0004190">
    <property type="term" value="F:aspartic-type endopeptidase activity"/>
    <property type="evidence" value="ECO:0007669"/>
    <property type="project" value="UniProtKB-KW"/>
</dbReference>
<evidence type="ECO:0000256" key="5">
    <source>
        <dbReference type="SAM" id="SignalP"/>
    </source>
</evidence>
<dbReference type="InterPro" id="IPR021109">
    <property type="entry name" value="Peptidase_aspartic_dom_sf"/>
</dbReference>
<evidence type="ECO:0000313" key="8">
    <source>
        <dbReference type="Proteomes" id="UP000194127"/>
    </source>
</evidence>
<dbReference type="GeneID" id="36323209"/>
<dbReference type="PANTHER" id="PTHR47966">
    <property type="entry name" value="BETA-SITE APP-CLEAVING ENZYME, ISOFORM A-RELATED"/>
    <property type="match status" value="1"/>
</dbReference>
<protein>
    <recommendedName>
        <fullName evidence="6">Peptidase A1 domain-containing protein</fullName>
    </recommendedName>
</protein>
<organism evidence="7 8">
    <name type="scientific">Postia placenta MAD-698-R-SB12</name>
    <dbReference type="NCBI Taxonomy" id="670580"/>
    <lineage>
        <taxon>Eukaryota</taxon>
        <taxon>Fungi</taxon>
        <taxon>Dikarya</taxon>
        <taxon>Basidiomycota</taxon>
        <taxon>Agaricomycotina</taxon>
        <taxon>Agaricomycetes</taxon>
        <taxon>Polyporales</taxon>
        <taxon>Adustoporiaceae</taxon>
        <taxon>Rhodonia</taxon>
    </lineage>
</organism>
<dbReference type="InterPro" id="IPR033121">
    <property type="entry name" value="PEPTIDASE_A1"/>
</dbReference>
<dbReference type="STRING" id="670580.A0A1X6NHJ8"/>
<dbReference type="RefSeq" id="XP_024344891.1">
    <property type="nucleotide sequence ID" value="XM_024478259.1"/>
</dbReference>
<sequence length="396" mass="42323">MLPVGVFGVTLLAFSIRAVSGVDNLHKVSLTARKVPKGHVAALRRRSSSSINIALDDYYNGTDLQWYGNISVGTPPQEISVVFDTGSETLEFASTQCGDPCANQPKFDTSQSSTYVNHHQTTSISFETGIGVDPITSDSEFVLTLQEGEDTVTVGGIAVPNVDLYTIIDQTAAFAIDPFSGIQGMSSQAAGFFAGLIDQGYPSLFGMYLTPKSVGNAELTIGGIDDSKYSGDLTYSPLPGDSEGSWQLNSPTIYVNGETTGTLDQQRTIIFDSGTPNVYFDTDTTEAIYSIISSDIQPYSSEQGAYGIACSKIDQLPAQLDITFTTESGEPFNLTIPSSEFNVGPFKDDPSTCQTMINALDGLELVGGSLLKHYYSVWDIGNQRMGFASTGELCAT</sequence>
<dbReference type="InterPro" id="IPR034164">
    <property type="entry name" value="Pepsin-like_dom"/>
</dbReference>
<proteinExistence type="inferred from homology"/>
<evidence type="ECO:0000256" key="3">
    <source>
        <dbReference type="PIRSR" id="PIRSR601461-1"/>
    </source>
</evidence>
<accession>A0A1X6NHJ8</accession>
<reference evidence="7 8" key="1">
    <citation type="submission" date="2017-04" db="EMBL/GenBank/DDBJ databases">
        <title>Genome Sequence of the Model Brown-Rot Fungus Postia placenta SB12.</title>
        <authorList>
            <consortium name="DOE Joint Genome Institute"/>
            <person name="Gaskell J."/>
            <person name="Kersten P."/>
            <person name="Larrondo L.F."/>
            <person name="Canessa P."/>
            <person name="Martinez D."/>
            <person name="Hibbett D."/>
            <person name="Schmoll M."/>
            <person name="Kubicek C.P."/>
            <person name="Martinez A.T."/>
            <person name="Yadav J."/>
            <person name="Master E."/>
            <person name="Magnuson J.K."/>
            <person name="James T."/>
            <person name="Yaver D."/>
            <person name="Berka R."/>
            <person name="Labutti K."/>
            <person name="Lipzen A."/>
            <person name="Aerts A."/>
            <person name="Barry K."/>
            <person name="Henrissat B."/>
            <person name="Blanchette R."/>
            <person name="Grigoriev I."/>
            <person name="Cullen D."/>
        </authorList>
    </citation>
    <scope>NUCLEOTIDE SEQUENCE [LARGE SCALE GENOMIC DNA]</scope>
    <source>
        <strain evidence="7 8">MAD-698-R-SB12</strain>
    </source>
</reference>
<feature type="active site" evidence="3">
    <location>
        <position position="272"/>
    </location>
</feature>
<keyword evidence="2 4" id="KW-0064">Aspartyl protease</keyword>
<keyword evidence="8" id="KW-1185">Reference proteome</keyword>